<evidence type="ECO:0000259" key="2">
    <source>
        <dbReference type="PROSITE" id="PS50175"/>
    </source>
</evidence>
<organism evidence="3">
    <name type="scientific">Nyssomyia neivai</name>
    <dbReference type="NCBI Taxonomy" id="330878"/>
    <lineage>
        <taxon>Eukaryota</taxon>
        <taxon>Metazoa</taxon>
        <taxon>Ecdysozoa</taxon>
        <taxon>Arthropoda</taxon>
        <taxon>Hexapoda</taxon>
        <taxon>Insecta</taxon>
        <taxon>Pterygota</taxon>
        <taxon>Neoptera</taxon>
        <taxon>Endopterygota</taxon>
        <taxon>Diptera</taxon>
        <taxon>Nematocera</taxon>
        <taxon>Psychodoidea</taxon>
        <taxon>Psychodidae</taxon>
        <taxon>Nyssomyia</taxon>
    </lineage>
</organism>
<dbReference type="GO" id="GO:0006508">
    <property type="term" value="P:proteolysis"/>
    <property type="evidence" value="ECO:0007669"/>
    <property type="project" value="InterPro"/>
</dbReference>
<accession>A0A1L8DIN7</accession>
<dbReference type="EMBL" id="GFDF01007771">
    <property type="protein sequence ID" value="JAV06313.1"/>
    <property type="molecule type" value="Transcribed_RNA"/>
</dbReference>
<dbReference type="Gene3D" id="2.40.70.10">
    <property type="entry name" value="Acid Proteases"/>
    <property type="match status" value="1"/>
</dbReference>
<dbReference type="InterPro" id="IPR001995">
    <property type="entry name" value="Peptidase_A2_cat"/>
</dbReference>
<reference evidence="3" key="1">
    <citation type="submission" date="2016-12" db="EMBL/GenBank/DDBJ databases">
        <title>An insight into the sialome and mialome of the sand fly, Nyssomyia neivai.</title>
        <authorList>
            <person name="Sebastian V."/>
            <person name="Goulart T.M."/>
            <person name="Oliveira W."/>
            <person name="Calvo E."/>
            <person name="Oliveira L.F."/>
            <person name="Pinto M.C."/>
            <person name="Rosselino A.M."/>
            <person name="Ribeiro J.M."/>
        </authorList>
    </citation>
    <scope>NUCLEOTIDE SEQUENCE</scope>
</reference>
<proteinExistence type="predicted"/>
<sequence length="781" mass="86351">MEFHSFNSLCLTVSKTVRAVRAINVHRFDAWPINDVLQHLDDATKLKWVSECKGKVPTWDDFEKFLFTKLKDMESVGITTADAPKQDKFNTKFSKAKATALVAANSTPCRCCEQDSHPLFKCPKFLAQSPNDRFQTVKELKLCRKCITSNHMTSSCNFRTCAKCNLHHNVLLHDSFADHASSQAHAEPLATASTLSAVVQSSESVSTPAEQSPVLNAITQPLVNVTASPAPRVFLATAMVDVVGLNGNRISCRAILDCGAQRNIMSINLQRQLKLPRRQTNFSILGVGGVPTAISCVTEAVVHSKVSPDFYNLEFIVVPKITGDLPNWPASPHSLPIPAGISLADPEWYVKKPVDLLLGSEIYWDIERDGAIHLGQGLPKLKPSTLGYLIVGKLDPPNSLCNLVTVENPGVNLDGAMSRFCDVKDIPDVEPMTDEHHAEENHLVSTYNSTILDSSRRTAVRQILTLEQHFAKTFVMKNLGTINLYKSWAEVQGLQPHLMGVSSRGGFELSMWTPNPPTKSTLVVAKPRVVSIMTAPTYFAPADVPSKEGIPALPSKLPYVVQTSRNTRDHHAKCAGHLSTSGLRGALRNHVYLDQFHAMCEFLHCLHREKPFSGLWNCLKSFTPFLEGKGAIHVGDSIHKSHEPWSSMHQLLLVTTKLQEMIVHHEHWLPLHATPSLMLPCYWPISIRNLISLRQWTRGKSDLNQIVVTLDVPSSKWILDKIEDVQFDHDKLVCVTHVRTSKEGYTRPITDEALLPVDQILLASVPAAHPGENVGAATGAA</sequence>
<dbReference type="GO" id="GO:0004190">
    <property type="term" value="F:aspartic-type endopeptidase activity"/>
    <property type="evidence" value="ECO:0007669"/>
    <property type="project" value="InterPro"/>
</dbReference>
<feature type="domain" description="Peptidase A2" evidence="2">
    <location>
        <begin position="252"/>
        <end position="289"/>
    </location>
</feature>
<name>A0A1L8DIN7_9DIPT</name>
<dbReference type="AlphaFoldDB" id="A0A1L8DIN7"/>
<dbReference type="PANTHER" id="PTHR47331">
    <property type="entry name" value="PHD-TYPE DOMAIN-CONTAINING PROTEIN"/>
    <property type="match status" value="1"/>
</dbReference>
<dbReference type="PROSITE" id="PS50175">
    <property type="entry name" value="ASP_PROT_RETROV"/>
    <property type="match status" value="1"/>
</dbReference>
<protein>
    <submittedName>
        <fullName evidence="3">Putative bel-16 dwil-i</fullName>
    </submittedName>
</protein>
<evidence type="ECO:0000313" key="3">
    <source>
        <dbReference type="EMBL" id="JAV06313.1"/>
    </source>
</evidence>
<dbReference type="PANTHER" id="PTHR47331:SF5">
    <property type="entry name" value="RIBONUCLEASE H"/>
    <property type="match status" value="1"/>
</dbReference>
<dbReference type="InterPro" id="IPR021109">
    <property type="entry name" value="Peptidase_aspartic_dom_sf"/>
</dbReference>
<evidence type="ECO:0000256" key="1">
    <source>
        <dbReference type="ARBA" id="ARBA00022801"/>
    </source>
</evidence>
<keyword evidence="1" id="KW-0378">Hydrolase</keyword>